<feature type="transmembrane region" description="Helical" evidence="1">
    <location>
        <begin position="77"/>
        <end position="99"/>
    </location>
</feature>
<reference evidence="2 3" key="1">
    <citation type="submission" date="2024-06" db="EMBL/GenBank/DDBJ databases">
        <title>Sorghum-associated microbial communities from plants grown in Nebraska, USA.</title>
        <authorList>
            <person name="Schachtman D."/>
        </authorList>
    </citation>
    <scope>NUCLEOTIDE SEQUENCE [LARGE SCALE GENOMIC DNA]</scope>
    <source>
        <strain evidence="2 3">1288</strain>
    </source>
</reference>
<dbReference type="Pfam" id="PF09946">
    <property type="entry name" value="DUF2178"/>
    <property type="match status" value="1"/>
</dbReference>
<dbReference type="EMBL" id="JBEPME010000008">
    <property type="protein sequence ID" value="MET3659108.1"/>
    <property type="molecule type" value="Genomic_DNA"/>
</dbReference>
<keyword evidence="1" id="KW-1133">Transmembrane helix</keyword>
<protein>
    <recommendedName>
        <fullName evidence="4">DUF3796 domain-containing protein</fullName>
    </recommendedName>
</protein>
<dbReference type="Proteomes" id="UP001549104">
    <property type="component" value="Unassembled WGS sequence"/>
</dbReference>
<evidence type="ECO:0000256" key="1">
    <source>
        <dbReference type="SAM" id="Phobius"/>
    </source>
</evidence>
<keyword evidence="3" id="KW-1185">Reference proteome</keyword>
<feature type="transmembrane region" description="Helical" evidence="1">
    <location>
        <begin position="6"/>
        <end position="27"/>
    </location>
</feature>
<feature type="transmembrane region" description="Helical" evidence="1">
    <location>
        <begin position="51"/>
        <end position="71"/>
    </location>
</feature>
<dbReference type="InterPro" id="IPR019235">
    <property type="entry name" value="DUF2178_TM"/>
</dbReference>
<evidence type="ECO:0008006" key="4">
    <source>
        <dbReference type="Google" id="ProtNLM"/>
    </source>
</evidence>
<gene>
    <name evidence="2" type="ORF">ABIC55_004228</name>
</gene>
<evidence type="ECO:0000313" key="3">
    <source>
        <dbReference type="Proteomes" id="UP001549104"/>
    </source>
</evidence>
<sequence length="103" mass="11695">MYEGFNIWGFLAGLPLAVVIIFITMLINRKRGKKERWFDERYRTIHQHARSISWCATTVAILIAWAVIIIVEGPQLAFFILTGIWVVHMASYAIGTAIASSKN</sequence>
<name>A0ABV2KGC5_SPOPS</name>
<keyword evidence="1" id="KW-0472">Membrane</keyword>
<organism evidence="2 3">
    <name type="scientific">Sporosarcina psychrophila</name>
    <name type="common">Bacillus psychrophilus</name>
    <dbReference type="NCBI Taxonomy" id="1476"/>
    <lineage>
        <taxon>Bacteria</taxon>
        <taxon>Bacillati</taxon>
        <taxon>Bacillota</taxon>
        <taxon>Bacilli</taxon>
        <taxon>Bacillales</taxon>
        <taxon>Caryophanaceae</taxon>
        <taxon>Sporosarcina</taxon>
    </lineage>
</organism>
<evidence type="ECO:0000313" key="2">
    <source>
        <dbReference type="EMBL" id="MET3659108.1"/>
    </source>
</evidence>
<proteinExistence type="predicted"/>
<accession>A0ABV2KGC5</accession>
<keyword evidence="1" id="KW-0812">Transmembrane</keyword>
<comment type="caution">
    <text evidence="2">The sequence shown here is derived from an EMBL/GenBank/DDBJ whole genome shotgun (WGS) entry which is preliminary data.</text>
</comment>
<dbReference type="RefSeq" id="WP_354314647.1">
    <property type="nucleotide sequence ID" value="NZ_JBEPME010000008.1"/>
</dbReference>